<organism evidence="2">
    <name type="scientific">marine metagenome</name>
    <dbReference type="NCBI Taxonomy" id="408172"/>
    <lineage>
        <taxon>unclassified sequences</taxon>
        <taxon>metagenomes</taxon>
        <taxon>ecological metagenomes</taxon>
    </lineage>
</organism>
<accession>A0A381Z322</accession>
<dbReference type="Pfam" id="PF19576">
    <property type="entry name" value="Acyltransf_2"/>
    <property type="match status" value="1"/>
</dbReference>
<evidence type="ECO:0000313" key="2">
    <source>
        <dbReference type="EMBL" id="SVA83665.1"/>
    </source>
</evidence>
<dbReference type="InterPro" id="IPR045746">
    <property type="entry name" value="ACT14924-like_Acyltransf_dom"/>
</dbReference>
<gene>
    <name evidence="2" type="ORF">METZ01_LOCUS136519</name>
</gene>
<dbReference type="EMBL" id="UINC01019769">
    <property type="protein sequence ID" value="SVA83665.1"/>
    <property type="molecule type" value="Genomic_DNA"/>
</dbReference>
<name>A0A381Z322_9ZZZZ</name>
<reference evidence="2" key="1">
    <citation type="submission" date="2018-05" db="EMBL/GenBank/DDBJ databases">
        <authorList>
            <person name="Lanie J.A."/>
            <person name="Ng W.-L."/>
            <person name="Kazmierczak K.M."/>
            <person name="Andrzejewski T.M."/>
            <person name="Davidsen T.M."/>
            <person name="Wayne K.J."/>
            <person name="Tettelin H."/>
            <person name="Glass J.I."/>
            <person name="Rusch D."/>
            <person name="Podicherti R."/>
            <person name="Tsui H.-C.T."/>
            <person name="Winkler M.E."/>
        </authorList>
    </citation>
    <scope>NUCLEOTIDE SEQUENCE</scope>
</reference>
<sequence length="136" mass="16007">MGTINKKQTRSLIKAFHSNKHIIIFPAGEVSKFRNFTIEDIDWNPSFIKKAIQFNRDIIPVRISGKNSILFYAVSILRRFFKMDFNIEMFLLIREVFNKKNCSINVKFGSPISFKTLNRHMINSETNRIKNITYSI</sequence>
<evidence type="ECO:0000259" key="1">
    <source>
        <dbReference type="Pfam" id="PF19576"/>
    </source>
</evidence>
<dbReference type="AlphaFoldDB" id="A0A381Z322"/>
<proteinExistence type="predicted"/>
<protein>
    <recommendedName>
        <fullName evidence="1">Putative acyltransferase ACT14924-like acyltransferase domain-containing protein</fullName>
    </recommendedName>
</protein>
<feature type="domain" description="Putative acyltransferase ACT14924-like acyltransferase" evidence="1">
    <location>
        <begin position="10"/>
        <end position="118"/>
    </location>
</feature>